<reference evidence="2" key="1">
    <citation type="journal article" date="2015" name="Nat. Genet.">
        <title>The genome and transcriptome of the zoonotic hookworm Ancylostoma ceylanicum identify infection-specific gene families.</title>
        <authorList>
            <person name="Schwarz E.M."/>
            <person name="Hu Y."/>
            <person name="Antoshechkin I."/>
            <person name="Miller M.M."/>
            <person name="Sternberg P.W."/>
            <person name="Aroian R.V."/>
        </authorList>
    </citation>
    <scope>NUCLEOTIDE SEQUENCE</scope>
    <source>
        <strain evidence="2">HY135</strain>
    </source>
</reference>
<comment type="caution">
    <text evidence="1">The sequence shown here is derived from an EMBL/GenBank/DDBJ whole genome shotgun (WGS) entry which is preliminary data.</text>
</comment>
<name>A0A016SI21_9BILA</name>
<evidence type="ECO:0000313" key="2">
    <source>
        <dbReference type="Proteomes" id="UP000024635"/>
    </source>
</evidence>
<dbReference type="EMBL" id="JARK01001561">
    <property type="protein sequence ID" value="EYB89954.1"/>
    <property type="molecule type" value="Genomic_DNA"/>
</dbReference>
<sequence>MSDSDASESDENRYSVLRSSGTHYKHGYRDGFLCPQVLQNSLEWEAHPSHHSFKIVLRQIFAESNYSQC</sequence>
<gene>
    <name evidence="1" type="primary">Acey_s0225.g2756</name>
    <name evidence="1" type="ORF">Y032_0225g2756</name>
</gene>
<proteinExistence type="predicted"/>
<keyword evidence="2" id="KW-1185">Reference proteome</keyword>
<dbReference type="Proteomes" id="UP000024635">
    <property type="component" value="Unassembled WGS sequence"/>
</dbReference>
<organism evidence="1 2">
    <name type="scientific">Ancylostoma ceylanicum</name>
    <dbReference type="NCBI Taxonomy" id="53326"/>
    <lineage>
        <taxon>Eukaryota</taxon>
        <taxon>Metazoa</taxon>
        <taxon>Ecdysozoa</taxon>
        <taxon>Nematoda</taxon>
        <taxon>Chromadorea</taxon>
        <taxon>Rhabditida</taxon>
        <taxon>Rhabditina</taxon>
        <taxon>Rhabditomorpha</taxon>
        <taxon>Strongyloidea</taxon>
        <taxon>Ancylostomatidae</taxon>
        <taxon>Ancylostomatinae</taxon>
        <taxon>Ancylostoma</taxon>
    </lineage>
</organism>
<evidence type="ECO:0000313" key="1">
    <source>
        <dbReference type="EMBL" id="EYB89954.1"/>
    </source>
</evidence>
<protein>
    <submittedName>
        <fullName evidence="1">Uncharacterized protein</fullName>
    </submittedName>
</protein>
<dbReference type="AlphaFoldDB" id="A0A016SI21"/>
<accession>A0A016SI21</accession>